<sequence>MAITLKQLEIFHGIVVAGSISKATKLLGVSQPTVSQQLSKLEDCLGSQLIKRGPSRSDELTPSGEHWFRVASEVSHTLSCAWERHHSEFGGEQLVLQLGSIPSLRRRFIALAAQAALDVGEFKHFGFKSGENSEQVVNMISMHRVNCAIVNAVSTEAHNSTLQCEILFSDQILWAVPRDIPIECIEHVLATRRMPTGAPASLSCFVAMTDSVSWLKKSEGWYASKLPFAEPFFSCPVHRAGMEIVAQGLATAHLPSSLLPHLPTSLREQIRFIETGEHARDIALVMPKHLMSLKPFAHFFTLLAERVKEAHTSAMDQFLTSDVGHMNGKEKRTAHQANVSL</sequence>
<dbReference type="GO" id="GO:0003700">
    <property type="term" value="F:DNA-binding transcription factor activity"/>
    <property type="evidence" value="ECO:0007669"/>
    <property type="project" value="InterPro"/>
</dbReference>
<keyword evidence="3" id="KW-0238">DNA-binding</keyword>
<evidence type="ECO:0000313" key="7">
    <source>
        <dbReference type="Proteomes" id="UP000193307"/>
    </source>
</evidence>
<evidence type="ECO:0000256" key="2">
    <source>
        <dbReference type="ARBA" id="ARBA00023015"/>
    </source>
</evidence>
<keyword evidence="2" id="KW-0805">Transcription regulation</keyword>
<dbReference type="SUPFAM" id="SSF53850">
    <property type="entry name" value="Periplasmic binding protein-like II"/>
    <property type="match status" value="1"/>
</dbReference>
<evidence type="ECO:0000313" key="6">
    <source>
        <dbReference type="EMBL" id="SLN27712.1"/>
    </source>
</evidence>
<gene>
    <name evidence="6" type="primary">cynR_3</name>
    <name evidence="6" type="ORF">PAM7971_01078</name>
</gene>
<protein>
    <submittedName>
        <fullName evidence="6">HTH-type transcriptional regulator CynR</fullName>
    </submittedName>
</protein>
<keyword evidence="4" id="KW-0804">Transcription</keyword>
<evidence type="ECO:0000256" key="4">
    <source>
        <dbReference type="ARBA" id="ARBA00023163"/>
    </source>
</evidence>
<dbReference type="InterPro" id="IPR036390">
    <property type="entry name" value="WH_DNA-bd_sf"/>
</dbReference>
<dbReference type="PRINTS" id="PR00039">
    <property type="entry name" value="HTHLYSR"/>
</dbReference>
<dbReference type="Gene3D" id="1.10.10.10">
    <property type="entry name" value="Winged helix-like DNA-binding domain superfamily/Winged helix DNA-binding domain"/>
    <property type="match status" value="1"/>
</dbReference>
<proteinExistence type="inferred from homology"/>
<dbReference type="EMBL" id="FWFW01000002">
    <property type="protein sequence ID" value="SLN27712.1"/>
    <property type="molecule type" value="Genomic_DNA"/>
</dbReference>
<dbReference type="AlphaFoldDB" id="A0A1Y5RXD7"/>
<dbReference type="GO" id="GO:0000976">
    <property type="term" value="F:transcription cis-regulatory region binding"/>
    <property type="evidence" value="ECO:0007669"/>
    <property type="project" value="TreeGrafter"/>
</dbReference>
<dbReference type="Pfam" id="PF00126">
    <property type="entry name" value="HTH_1"/>
    <property type="match status" value="1"/>
</dbReference>
<reference evidence="6 7" key="1">
    <citation type="submission" date="2017-03" db="EMBL/GenBank/DDBJ databases">
        <authorList>
            <person name="Afonso C.L."/>
            <person name="Miller P.J."/>
            <person name="Scott M.A."/>
            <person name="Spackman E."/>
            <person name="Goraichik I."/>
            <person name="Dimitrov K.M."/>
            <person name="Suarez D.L."/>
            <person name="Swayne D.E."/>
        </authorList>
    </citation>
    <scope>NUCLEOTIDE SEQUENCE [LARGE SCALE GENOMIC DNA]</scope>
    <source>
        <strain evidence="6 7">CECT 7971</strain>
    </source>
</reference>
<evidence type="ECO:0000256" key="3">
    <source>
        <dbReference type="ARBA" id="ARBA00023125"/>
    </source>
</evidence>
<evidence type="ECO:0000256" key="1">
    <source>
        <dbReference type="ARBA" id="ARBA00009437"/>
    </source>
</evidence>
<dbReference type="SUPFAM" id="SSF46785">
    <property type="entry name" value="Winged helix' DNA-binding domain"/>
    <property type="match status" value="1"/>
</dbReference>
<dbReference type="PANTHER" id="PTHR30126:SF40">
    <property type="entry name" value="HTH-TYPE TRANSCRIPTIONAL REGULATOR GLTR"/>
    <property type="match status" value="1"/>
</dbReference>
<dbReference type="Proteomes" id="UP000193307">
    <property type="component" value="Unassembled WGS sequence"/>
</dbReference>
<keyword evidence="7" id="KW-1185">Reference proteome</keyword>
<evidence type="ECO:0000259" key="5">
    <source>
        <dbReference type="PROSITE" id="PS50931"/>
    </source>
</evidence>
<dbReference type="STRING" id="658057.SAMN04488032_10211"/>
<comment type="similarity">
    <text evidence="1">Belongs to the LysR transcriptional regulatory family.</text>
</comment>
<dbReference type="InterPro" id="IPR000847">
    <property type="entry name" value="LysR_HTH_N"/>
</dbReference>
<dbReference type="PANTHER" id="PTHR30126">
    <property type="entry name" value="HTH-TYPE TRANSCRIPTIONAL REGULATOR"/>
    <property type="match status" value="1"/>
</dbReference>
<organism evidence="6 7">
    <name type="scientific">Pacificibacter marinus</name>
    <dbReference type="NCBI Taxonomy" id="658057"/>
    <lineage>
        <taxon>Bacteria</taxon>
        <taxon>Pseudomonadati</taxon>
        <taxon>Pseudomonadota</taxon>
        <taxon>Alphaproteobacteria</taxon>
        <taxon>Rhodobacterales</taxon>
        <taxon>Roseobacteraceae</taxon>
        <taxon>Pacificibacter</taxon>
    </lineage>
</organism>
<name>A0A1Y5RXD7_9RHOB</name>
<feature type="domain" description="HTH lysR-type" evidence="5">
    <location>
        <begin position="3"/>
        <end position="61"/>
    </location>
</feature>
<accession>A0A1Y5RXD7</accession>
<dbReference type="InterPro" id="IPR036388">
    <property type="entry name" value="WH-like_DNA-bd_sf"/>
</dbReference>
<dbReference type="PROSITE" id="PS50931">
    <property type="entry name" value="HTH_LYSR"/>
    <property type="match status" value="1"/>
</dbReference>